<dbReference type="WBParaSite" id="PS1159_v2.g7199.t1">
    <property type="protein sequence ID" value="PS1159_v2.g7199.t1"/>
    <property type="gene ID" value="PS1159_v2.g7199"/>
</dbReference>
<reference evidence="2" key="1">
    <citation type="submission" date="2022-11" db="UniProtKB">
        <authorList>
            <consortium name="WormBaseParasite"/>
        </authorList>
    </citation>
    <scope>IDENTIFICATION</scope>
</reference>
<proteinExistence type="predicted"/>
<name>A0AC35GND1_9BILA</name>
<evidence type="ECO:0000313" key="1">
    <source>
        <dbReference type="Proteomes" id="UP000887580"/>
    </source>
</evidence>
<accession>A0AC35GND1</accession>
<protein>
    <submittedName>
        <fullName evidence="2">Nuclear receptor</fullName>
    </submittedName>
</protein>
<evidence type="ECO:0000313" key="2">
    <source>
        <dbReference type="WBParaSite" id="PS1159_v2.g7199.t1"/>
    </source>
</evidence>
<sequence>MKNKLSTNKNASVKNENVAEPCLVCGSATLTLHYQVIICYACAAFYRRSVKINQSYVCQRNDGNCDVANRKVGKPMCRYCRYKKCLEIGIRDSKAEKDDKEIIEEKVCKVEMPKNLPEHETPITESFEEVFKKAFIILEEQSSPFSNLSAKTDYIEAFGKLLSDFMVETKPKQTLILINNDNIRLNFLKDFYLNSAKMLVKFPPFASLPLKEKIILHQEFWQNFHCLERAYQACKYYGYDQNDYRTPLDNYQYYDSSKPEKHFSRFANHKPFILFFQPLIAKAALLQNLIKKLKITEFELTYVCLLLLWNRYELSEMHDSTHELGAKIIEQASEDLHNYYIEELRMQSYAARQAQLFKLAHVVELFVCEKTKTITAKNLFEFSKEIFPYCTFELSYYDFVNKKAFY</sequence>
<organism evidence="1 2">
    <name type="scientific">Panagrolaimus sp. PS1159</name>
    <dbReference type="NCBI Taxonomy" id="55785"/>
    <lineage>
        <taxon>Eukaryota</taxon>
        <taxon>Metazoa</taxon>
        <taxon>Ecdysozoa</taxon>
        <taxon>Nematoda</taxon>
        <taxon>Chromadorea</taxon>
        <taxon>Rhabditida</taxon>
        <taxon>Tylenchina</taxon>
        <taxon>Panagrolaimomorpha</taxon>
        <taxon>Panagrolaimoidea</taxon>
        <taxon>Panagrolaimidae</taxon>
        <taxon>Panagrolaimus</taxon>
    </lineage>
</organism>
<dbReference type="Proteomes" id="UP000887580">
    <property type="component" value="Unplaced"/>
</dbReference>